<organism evidence="6 7">
    <name type="scientific">Polarella glacialis</name>
    <name type="common">Dinoflagellate</name>
    <dbReference type="NCBI Taxonomy" id="89957"/>
    <lineage>
        <taxon>Eukaryota</taxon>
        <taxon>Sar</taxon>
        <taxon>Alveolata</taxon>
        <taxon>Dinophyceae</taxon>
        <taxon>Suessiales</taxon>
        <taxon>Suessiaceae</taxon>
        <taxon>Polarella</taxon>
    </lineage>
</organism>
<evidence type="ECO:0000256" key="2">
    <source>
        <dbReference type="ARBA" id="ARBA00022670"/>
    </source>
</evidence>
<evidence type="ECO:0000256" key="4">
    <source>
        <dbReference type="ARBA" id="ARBA00022801"/>
    </source>
</evidence>
<reference evidence="6" key="1">
    <citation type="submission" date="2021-02" db="EMBL/GenBank/DDBJ databases">
        <authorList>
            <person name="Dougan E. K."/>
            <person name="Rhodes N."/>
            <person name="Thang M."/>
            <person name="Chan C."/>
        </authorList>
    </citation>
    <scope>NUCLEOTIDE SEQUENCE</scope>
</reference>
<accession>A0A813KXN6</accession>
<proteinExistence type="inferred from homology"/>
<keyword evidence="3" id="KW-0479">Metal-binding</keyword>
<dbReference type="AlphaFoldDB" id="A0A813KXN6"/>
<evidence type="ECO:0000313" key="6">
    <source>
        <dbReference type="EMBL" id="CAE8712940.1"/>
    </source>
</evidence>
<dbReference type="Proteomes" id="UP000626109">
    <property type="component" value="Unassembled WGS sequence"/>
</dbReference>
<dbReference type="GO" id="GO:0046872">
    <property type="term" value="F:metal ion binding"/>
    <property type="evidence" value="ECO:0007669"/>
    <property type="project" value="UniProtKB-KW"/>
</dbReference>
<dbReference type="InterPro" id="IPR019165">
    <property type="entry name" value="Peptidase_M76_ATP23"/>
</dbReference>
<comment type="similarity">
    <text evidence="1">Belongs to the peptidase M76 family.</text>
</comment>
<evidence type="ECO:0000256" key="1">
    <source>
        <dbReference type="ARBA" id="ARBA00009915"/>
    </source>
</evidence>
<evidence type="ECO:0000256" key="5">
    <source>
        <dbReference type="ARBA" id="ARBA00023049"/>
    </source>
</evidence>
<evidence type="ECO:0000256" key="3">
    <source>
        <dbReference type="ARBA" id="ARBA00022723"/>
    </source>
</evidence>
<dbReference type="Pfam" id="PF09768">
    <property type="entry name" value="Peptidase_M76"/>
    <property type="match status" value="1"/>
</dbReference>
<keyword evidence="2" id="KW-0645">Protease</keyword>
<dbReference type="PANTHER" id="PTHR21711:SF0">
    <property type="entry name" value="MITOCHONDRIAL INNER MEMBRANE PROTEASE ATP23 HOMOLOG"/>
    <property type="match status" value="1"/>
</dbReference>
<keyword evidence="4" id="KW-0378">Hydrolase</keyword>
<dbReference type="GO" id="GO:0005739">
    <property type="term" value="C:mitochondrion"/>
    <property type="evidence" value="ECO:0007669"/>
    <property type="project" value="GOC"/>
</dbReference>
<evidence type="ECO:0000313" key="7">
    <source>
        <dbReference type="Proteomes" id="UP000626109"/>
    </source>
</evidence>
<name>A0A813KXN6_POLGL</name>
<protein>
    <recommendedName>
        <fullName evidence="8">Mitochondrial inner membrane protease ATP23</fullName>
    </recommendedName>
</protein>
<evidence type="ECO:0008006" key="8">
    <source>
        <dbReference type="Google" id="ProtNLM"/>
    </source>
</evidence>
<dbReference type="PANTHER" id="PTHR21711">
    <property type="entry name" value="MITOCHONDRIAL INNER MEMBRANE PROTEASE"/>
    <property type="match status" value="1"/>
</dbReference>
<dbReference type="EMBL" id="CAJNNW010032418">
    <property type="protein sequence ID" value="CAE8712940.1"/>
    <property type="molecule type" value="Genomic_DNA"/>
</dbReference>
<dbReference type="GO" id="GO:0004222">
    <property type="term" value="F:metalloendopeptidase activity"/>
    <property type="evidence" value="ECO:0007669"/>
    <property type="project" value="InterPro"/>
</dbReference>
<comment type="caution">
    <text evidence="6">The sequence shown here is derived from an EMBL/GenBank/DDBJ whole genome shotgun (WGS) entry which is preliminary data.</text>
</comment>
<dbReference type="GO" id="GO:0033615">
    <property type="term" value="P:mitochondrial proton-transporting ATP synthase complex assembly"/>
    <property type="evidence" value="ECO:0007669"/>
    <property type="project" value="TreeGrafter"/>
</dbReference>
<gene>
    <name evidence="6" type="ORF">PGLA2088_LOCUS37256</name>
</gene>
<sequence>MADVTEVGFIFQCVLCGSFSIFAVDALCPHEVALRARGISAGIGASHKTQQKEMHKSQEEILEAIQQRLQPPMEAQQAAASAFPDRTAMMPCSTCFEIRENTMYFAWLDDVQSRDLPVLLCPHVAVTFDADEGPPAYVKKAGKWILAQGVGPKDLDCKMPYNLPAGQFRALLPPSAPPLRPPCWKQVEKDEGAPPEVWEARRQLIGAAVLLATVSSAGTSEPKPKAKGELAMRAPAIGEASPWLPELMEAALEAWQQNQKSNKSRGKKAGAEGPGACYVQVPVLSLPEAVRPLLEFQACKFMSHQAFQHWKVQILVNALSAMKAPVDLVCVRCPSDVRHRAGYSPRHNTIWMCANKIWNPFEFRRVLTHELTHAFDFARAKVDTGNPVHMACTEIRAWNLSGECDLWTNWFKYLGEDMINRKQRCVRDGAMASLLENERCQDPSVARAAMDEAWPQCWKDYWPFTTKPDLDNRYRQSPMLK</sequence>
<keyword evidence="5" id="KW-0482">Metalloprotease</keyword>
<dbReference type="GO" id="GO:0034982">
    <property type="term" value="P:mitochondrial protein processing"/>
    <property type="evidence" value="ECO:0007669"/>
    <property type="project" value="TreeGrafter"/>
</dbReference>